<evidence type="ECO:0000313" key="1">
    <source>
        <dbReference type="EMBL" id="KAK8192683.1"/>
    </source>
</evidence>
<gene>
    <name evidence="1" type="ORF">M8818_007855</name>
</gene>
<protein>
    <submittedName>
        <fullName evidence="1">Uncharacterized protein</fullName>
    </submittedName>
</protein>
<evidence type="ECO:0000313" key="2">
    <source>
        <dbReference type="Proteomes" id="UP001320706"/>
    </source>
</evidence>
<proteinExistence type="predicted"/>
<dbReference type="Proteomes" id="UP001320706">
    <property type="component" value="Unassembled WGS sequence"/>
</dbReference>
<accession>A0ACC3S6J7</accession>
<name>A0ACC3S6J7_9PEZI</name>
<keyword evidence="2" id="KW-1185">Reference proteome</keyword>
<organism evidence="1 2">
    <name type="scientific">Zalaria obscura</name>
    <dbReference type="NCBI Taxonomy" id="2024903"/>
    <lineage>
        <taxon>Eukaryota</taxon>
        <taxon>Fungi</taxon>
        <taxon>Dikarya</taxon>
        <taxon>Ascomycota</taxon>
        <taxon>Pezizomycotina</taxon>
        <taxon>Dothideomycetes</taxon>
        <taxon>Dothideomycetidae</taxon>
        <taxon>Dothideales</taxon>
        <taxon>Zalariaceae</taxon>
        <taxon>Zalaria</taxon>
    </lineage>
</organism>
<sequence length="473" mass="53109">MATPPRAAAWPVPQSLNDESSILVEFYFKETAVVFSCYDSPLNPFRTTVSALWENSPVMYYTLQSMAAASLTDSFPQLASMGPQLRKKAITLLEKEDAYDHKSLLALLMLGGTASWHDPRDLGLTFFNTARKRLETMSTSGNNNARFFEEALIYWEMLLSFVTDNDDLMPLKDGAYTKEYNPLRKVPHPWTGIARDCQYAVQEVGRLIRHERKLAHARNFATHARIKQLRQAMARAGELEERLLELAHPVESDVVNPEDNETPVWHLLNLAEIYRRTGLIQLYHVFPDLLQRRLPHDESADTEMRGDDTAAPSPGSDKDVSPFVHCDWLTSFALQTLELLKSIPLESGTRDFQPFLLVALCSELRIPRPETTSNTGPSLASTTTTTPSGVFPSGTVPEVSVRSIQVSRMRKVLLGRLTALLHVLPPKPIQLCLNIVKETWSQMDTAAQSGASEADDVYWMDVMIANGWETTMA</sequence>
<dbReference type="EMBL" id="JAMKPW020000044">
    <property type="protein sequence ID" value="KAK8192683.1"/>
    <property type="molecule type" value="Genomic_DNA"/>
</dbReference>
<comment type="caution">
    <text evidence="1">The sequence shown here is derived from an EMBL/GenBank/DDBJ whole genome shotgun (WGS) entry which is preliminary data.</text>
</comment>
<reference evidence="1" key="1">
    <citation type="submission" date="2024-02" db="EMBL/GenBank/DDBJ databases">
        <title>Metagenome Assembled Genome of Zalaria obscura JY119.</title>
        <authorList>
            <person name="Vighnesh L."/>
            <person name="Jagadeeshwari U."/>
            <person name="Venkata Ramana C."/>
            <person name="Sasikala C."/>
        </authorList>
    </citation>
    <scope>NUCLEOTIDE SEQUENCE</scope>
    <source>
        <strain evidence="1">JY119</strain>
    </source>
</reference>